<dbReference type="InterPro" id="IPR006900">
    <property type="entry name" value="Sec23/24_helical_dom"/>
</dbReference>
<keyword evidence="5" id="KW-0813">Transport</keyword>
<name>A0A8K0DGG1_IGNLU</name>
<feature type="compositionally biased region" description="Polar residues" evidence="13">
    <location>
        <begin position="348"/>
        <end position="357"/>
    </location>
</feature>
<feature type="region of interest" description="Disordered" evidence="13">
    <location>
        <begin position="171"/>
        <end position="218"/>
    </location>
</feature>
<evidence type="ECO:0000313" key="19">
    <source>
        <dbReference type="EMBL" id="KAF2903746.1"/>
    </source>
</evidence>
<evidence type="ECO:0000256" key="13">
    <source>
        <dbReference type="SAM" id="MobiDB-lite"/>
    </source>
</evidence>
<dbReference type="OrthoDB" id="49016at2759"/>
<gene>
    <name evidence="19" type="ORF">ILUMI_02422</name>
</gene>
<feature type="region of interest" description="Disordered" evidence="13">
    <location>
        <begin position="1"/>
        <end position="73"/>
    </location>
</feature>
<feature type="compositionally biased region" description="Polar residues" evidence="13">
    <location>
        <begin position="515"/>
        <end position="535"/>
    </location>
</feature>
<dbReference type="Pfam" id="PF00626">
    <property type="entry name" value="Gelsolin"/>
    <property type="match status" value="1"/>
</dbReference>
<dbReference type="SUPFAM" id="SSF81995">
    <property type="entry name" value="beta-sandwich domain of Sec23/24"/>
    <property type="match status" value="1"/>
</dbReference>
<feature type="domain" description="Sec23/Sec24 trunk" evidence="16">
    <location>
        <begin position="754"/>
        <end position="991"/>
    </location>
</feature>
<comment type="subcellular location">
    <subcellularLocation>
        <location evidence="1">Cytoplasmic vesicle</location>
        <location evidence="1">COPII-coated vesicle membrane</location>
        <topology evidence="1">Peripheral membrane protein</topology>
        <orientation evidence="1">Cytoplasmic side</orientation>
    </subcellularLocation>
    <subcellularLocation>
        <location evidence="3">Endoplasmic reticulum membrane</location>
        <topology evidence="3">Peripheral membrane protein</topology>
        <orientation evidence="3">Cytoplasmic side</orientation>
    </subcellularLocation>
    <subcellularLocation>
        <location evidence="2">Golgi apparatus membrane</location>
    </subcellularLocation>
</comment>
<dbReference type="Pfam" id="PF04811">
    <property type="entry name" value="Sec23_trunk"/>
    <property type="match status" value="1"/>
</dbReference>
<evidence type="ECO:0000256" key="4">
    <source>
        <dbReference type="ARBA" id="ARBA00008334"/>
    </source>
</evidence>
<evidence type="ECO:0000259" key="18">
    <source>
        <dbReference type="Pfam" id="PF08033"/>
    </source>
</evidence>
<dbReference type="InterPro" id="IPR029006">
    <property type="entry name" value="ADF-H/Gelsolin-like_dom_sf"/>
</dbReference>
<dbReference type="InterPro" id="IPR036175">
    <property type="entry name" value="Sec23/24_helical_dom_sf"/>
</dbReference>
<dbReference type="Gene3D" id="3.40.50.410">
    <property type="entry name" value="von Willebrand factor, type A domain"/>
    <property type="match status" value="1"/>
</dbReference>
<feature type="domain" description="Gelsolin-like" evidence="14">
    <location>
        <begin position="1220"/>
        <end position="1293"/>
    </location>
</feature>
<feature type="compositionally biased region" description="Polar residues" evidence="13">
    <location>
        <begin position="15"/>
        <end position="73"/>
    </location>
</feature>
<dbReference type="FunFam" id="2.30.30.380:FF:000004">
    <property type="entry name" value="SEC24 homolog B, COPII coat complex component"/>
    <property type="match status" value="1"/>
</dbReference>
<reference evidence="19" key="1">
    <citation type="submission" date="2019-08" db="EMBL/GenBank/DDBJ databases">
        <title>The genome of the North American firefly Photinus pyralis.</title>
        <authorList>
            <consortium name="Photinus pyralis genome working group"/>
            <person name="Fallon T.R."/>
            <person name="Sander Lower S.E."/>
            <person name="Weng J.-K."/>
        </authorList>
    </citation>
    <scope>NUCLEOTIDE SEQUENCE</scope>
    <source>
        <strain evidence="19">TRF0915ILg1</strain>
        <tissue evidence="19">Whole body</tissue>
    </source>
</reference>
<feature type="domain" description="Sec23/Sec24 beta-sandwich" evidence="18">
    <location>
        <begin position="996"/>
        <end position="1079"/>
    </location>
</feature>
<evidence type="ECO:0000259" key="14">
    <source>
        <dbReference type="Pfam" id="PF00626"/>
    </source>
</evidence>
<organism evidence="19 20">
    <name type="scientific">Ignelater luminosus</name>
    <name type="common">Cucubano</name>
    <name type="synonym">Pyrophorus luminosus</name>
    <dbReference type="NCBI Taxonomy" id="2038154"/>
    <lineage>
        <taxon>Eukaryota</taxon>
        <taxon>Metazoa</taxon>
        <taxon>Ecdysozoa</taxon>
        <taxon>Arthropoda</taxon>
        <taxon>Hexapoda</taxon>
        <taxon>Insecta</taxon>
        <taxon>Pterygota</taxon>
        <taxon>Neoptera</taxon>
        <taxon>Endopterygota</taxon>
        <taxon>Coleoptera</taxon>
        <taxon>Polyphaga</taxon>
        <taxon>Elateriformia</taxon>
        <taxon>Elateroidea</taxon>
        <taxon>Elateridae</taxon>
        <taxon>Agrypninae</taxon>
        <taxon>Pyrophorini</taxon>
        <taxon>Ignelater</taxon>
    </lineage>
</organism>
<evidence type="ECO:0000256" key="1">
    <source>
        <dbReference type="ARBA" id="ARBA00004299"/>
    </source>
</evidence>
<dbReference type="Pfam" id="PF04810">
    <property type="entry name" value="zf-Sec23_Sec24"/>
    <property type="match status" value="1"/>
</dbReference>
<dbReference type="GO" id="GO:0030127">
    <property type="term" value="C:COPII vesicle coat"/>
    <property type="evidence" value="ECO:0007669"/>
    <property type="project" value="InterPro"/>
</dbReference>
<dbReference type="GO" id="GO:0008270">
    <property type="term" value="F:zinc ion binding"/>
    <property type="evidence" value="ECO:0007669"/>
    <property type="project" value="InterPro"/>
</dbReference>
<protein>
    <recommendedName>
        <fullName evidence="21">Protein transport protein Sec24A</fullName>
    </recommendedName>
</protein>
<feature type="compositionally biased region" description="Low complexity" evidence="13">
    <location>
        <begin position="443"/>
        <end position="454"/>
    </location>
</feature>
<dbReference type="Pfam" id="PF04815">
    <property type="entry name" value="Sec23_helical"/>
    <property type="match status" value="1"/>
</dbReference>
<feature type="compositionally biased region" description="Polar residues" evidence="13">
    <location>
        <begin position="455"/>
        <end position="464"/>
    </location>
</feature>
<evidence type="ECO:0000259" key="15">
    <source>
        <dbReference type="Pfam" id="PF04810"/>
    </source>
</evidence>
<evidence type="ECO:0000256" key="8">
    <source>
        <dbReference type="ARBA" id="ARBA00022892"/>
    </source>
</evidence>
<feature type="region of interest" description="Disordered" evidence="13">
    <location>
        <begin position="268"/>
        <end position="357"/>
    </location>
</feature>
<dbReference type="InterPro" id="IPR041742">
    <property type="entry name" value="Sec24-like_trunk_dom"/>
</dbReference>
<dbReference type="GO" id="GO:0006886">
    <property type="term" value="P:intracellular protein transport"/>
    <property type="evidence" value="ECO:0007669"/>
    <property type="project" value="InterPro"/>
</dbReference>
<dbReference type="SUPFAM" id="SSF82754">
    <property type="entry name" value="C-terminal, gelsolin-like domain of Sec23/24"/>
    <property type="match status" value="1"/>
</dbReference>
<proteinExistence type="inferred from homology"/>
<dbReference type="InterPro" id="IPR050550">
    <property type="entry name" value="SEC23_SEC24_subfamily"/>
</dbReference>
<evidence type="ECO:0000256" key="10">
    <source>
        <dbReference type="ARBA" id="ARBA00023034"/>
    </source>
</evidence>
<dbReference type="PANTHER" id="PTHR13803">
    <property type="entry name" value="SEC24-RELATED PROTEIN"/>
    <property type="match status" value="1"/>
</dbReference>
<dbReference type="Proteomes" id="UP000801492">
    <property type="component" value="Unassembled WGS sequence"/>
</dbReference>
<keyword evidence="20" id="KW-1185">Reference proteome</keyword>
<dbReference type="Gene3D" id="1.20.120.730">
    <property type="entry name" value="Sec23/Sec24 helical domain"/>
    <property type="match status" value="1"/>
</dbReference>
<dbReference type="SUPFAM" id="SSF82919">
    <property type="entry name" value="Zn-finger domain of Sec23/24"/>
    <property type="match status" value="1"/>
</dbReference>
<feature type="region of interest" description="Disordered" evidence="13">
    <location>
        <begin position="515"/>
        <end position="541"/>
    </location>
</feature>
<dbReference type="PANTHER" id="PTHR13803:SF39">
    <property type="entry name" value="SECRETORY 24AB, ISOFORM A"/>
    <property type="match status" value="1"/>
</dbReference>
<evidence type="ECO:0000313" key="20">
    <source>
        <dbReference type="Proteomes" id="UP000801492"/>
    </source>
</evidence>
<evidence type="ECO:0000256" key="6">
    <source>
        <dbReference type="ARBA" id="ARBA00022490"/>
    </source>
</evidence>
<dbReference type="Gene3D" id="3.40.20.10">
    <property type="entry name" value="Severin"/>
    <property type="match status" value="1"/>
</dbReference>
<feature type="compositionally biased region" description="Polar residues" evidence="13">
    <location>
        <begin position="171"/>
        <end position="214"/>
    </location>
</feature>
<evidence type="ECO:0000256" key="11">
    <source>
        <dbReference type="ARBA" id="ARBA00023136"/>
    </source>
</evidence>
<evidence type="ECO:0000256" key="12">
    <source>
        <dbReference type="ARBA" id="ARBA00023329"/>
    </source>
</evidence>
<dbReference type="GO" id="GO:0070971">
    <property type="term" value="C:endoplasmic reticulum exit site"/>
    <property type="evidence" value="ECO:0007669"/>
    <property type="project" value="TreeGrafter"/>
</dbReference>
<feature type="domain" description="Sec23/Sec24 helical" evidence="17">
    <location>
        <begin position="1091"/>
        <end position="1190"/>
    </location>
</feature>
<feature type="compositionally biased region" description="Polar residues" evidence="13">
    <location>
        <begin position="94"/>
        <end position="108"/>
    </location>
</feature>
<keyword evidence="8" id="KW-0931">ER-Golgi transport</keyword>
<feature type="region of interest" description="Disordered" evidence="13">
    <location>
        <begin position="422"/>
        <end position="481"/>
    </location>
</feature>
<dbReference type="SUPFAM" id="SSF81811">
    <property type="entry name" value="Helical domain of Sec23/24"/>
    <property type="match status" value="1"/>
</dbReference>
<dbReference type="GO" id="GO:0090110">
    <property type="term" value="P:COPII-coated vesicle cargo loading"/>
    <property type="evidence" value="ECO:0007669"/>
    <property type="project" value="TreeGrafter"/>
</dbReference>
<dbReference type="InterPro" id="IPR007123">
    <property type="entry name" value="Gelsolin-like_dom"/>
</dbReference>
<dbReference type="GO" id="GO:0000149">
    <property type="term" value="F:SNARE binding"/>
    <property type="evidence" value="ECO:0007669"/>
    <property type="project" value="TreeGrafter"/>
</dbReference>
<keyword evidence="7" id="KW-0256">Endoplasmic reticulum</keyword>
<feature type="compositionally biased region" description="Polar residues" evidence="13">
    <location>
        <begin position="268"/>
        <end position="294"/>
    </location>
</feature>
<feature type="compositionally biased region" description="Basic and acidic residues" evidence="13">
    <location>
        <begin position="113"/>
        <end position="125"/>
    </location>
</feature>
<feature type="compositionally biased region" description="Polar residues" evidence="13">
    <location>
        <begin position="317"/>
        <end position="341"/>
    </location>
</feature>
<dbReference type="GO" id="GO:0000139">
    <property type="term" value="C:Golgi membrane"/>
    <property type="evidence" value="ECO:0007669"/>
    <property type="project" value="UniProtKB-SubCell"/>
</dbReference>
<keyword evidence="6" id="KW-0963">Cytoplasm</keyword>
<evidence type="ECO:0000256" key="2">
    <source>
        <dbReference type="ARBA" id="ARBA00004394"/>
    </source>
</evidence>
<evidence type="ECO:0000256" key="3">
    <source>
        <dbReference type="ARBA" id="ARBA00004397"/>
    </source>
</evidence>
<keyword evidence="12" id="KW-0968">Cytoplasmic vesicle</keyword>
<evidence type="ECO:0000256" key="9">
    <source>
        <dbReference type="ARBA" id="ARBA00022927"/>
    </source>
</evidence>
<dbReference type="InterPro" id="IPR006895">
    <property type="entry name" value="Znf_Sec23_Sec24"/>
</dbReference>
<evidence type="ECO:0000259" key="17">
    <source>
        <dbReference type="Pfam" id="PF04815"/>
    </source>
</evidence>
<feature type="domain" description="Zinc finger Sec23/Sec24-type" evidence="15">
    <location>
        <begin position="681"/>
        <end position="717"/>
    </location>
</feature>
<keyword evidence="11" id="KW-0472">Membrane</keyword>
<comment type="similarity">
    <text evidence="4">Belongs to the SEC23/SEC24 family. SEC24 subfamily.</text>
</comment>
<dbReference type="InterPro" id="IPR036174">
    <property type="entry name" value="Znf_Sec23_Sec24_sf"/>
</dbReference>
<sequence>MTEQTLPNGLPPQFGSKQNVMPSPVSFNGVDSSHSSRTSSPANRLQQIPASQLPPSRSTIPASQLPPSVSSHGANINQLVQNYAHLSVSQVTPVSSPKVQPFTTSTPVLNPVKSDRIPDHHKSEQSSDLTKNFHQNRGFSPIISTNMESQTIQNTFTHSAHSRFTNVPLNPNNNDQIKSDGNQFQNVPLGNEIKNSNIGMQGESNNSTQSKPTGSLNLLLNNQRSNNQVNTQFDKSSNLTQQDRLRISTQGQMDTQNYSSASGFFQQTNQSMHSNNNTSSSAQPKMQQSASQPLLETHEFKDVPLSGSSNQNNNQQLPHATQQQPPSKSLSNFGSTPNLYHSTGGGQSFNHSSMKIPYSSGNPQTNMPAGTNQNLFMFNNQQNPMATPSGVHNIPTDTKVQNVQIPSSVQQNIQRPLLQNTQPMQQQTGSGIPSKAMPPNKSQQTTPYFPQQQYMSGPQQNPVLPQQPGFPPHNSSNNQSNITNTMATTVQSNIPPPAVNTTQSFKANLHANRYPTMQQYPNSPKTQFQNLPPSSVQQQNYQQNQNVYDYQRSNLQQTPTQRQPLTNYNQNDNLHGNYQQQTYNPAGGVVHAGFSKLWGQENYDLLQCPNVLPPFKIEPPKIALGQEFLDAANCSPDIFRCTMTKIPETNTLLQKSRLPLGILIHPFKDLDHLPVIQCSTIVRCRACRTYINPFVFFVDMKRWKCNLCYRVNELPEEFQFDPVSKTYGDPSRRPEIKSSTIEYIAPSEYMLRPPQPAVYLFLLDVSHAAIESEYLHVFCNVLTSCLSNLPGDARTQVGFIAFNSALHFYSLADGLSQPHEMTVLDIDDIFLPCPDNLIVNLHERKELISDLLAQLPTRFNNSYDRGSALGAALQAAHKMIASTGGRITVFQASLPSIGPGALTVREDPSQRAGAEVHHLNPANDFYKRLALECSGQQIAVDLFIVNSQYCDLATISGISRFSGGCIHHFPLFKASRTPQATSLERTLKRYLTRKIGFEAVMRIRCTRGLSIHTFHGNFFVRSTDLLSLPNVNPEAGFGMQVSIDESLSDLHTVCFQAALLYTSSKGERRIRVHTLCVPIASTLPDVMASADQQCIVGLLAKMAVDRSMQSSLADAREAFINVAIDILSSYKLSLNLGSGPSGLLAPNCMKLLPLYISALLKHIAFRTGTSTRLDDRVKAMCDMKSLPLYFLIQKIYPDLYPVHNLEDQNTTLNVDGEAIPQPPHLQLSARSLDSKGAFLMDMGEHMVLLVGQNVSHTFLNEALGVPDYNSITEEMFDLPNLDTPHNQRLNNFINYLNDEKPFMATLQIVRENSPNRNVFIEHLIEDRIETALSYHEFLQHLKTQVK</sequence>
<evidence type="ECO:0000256" key="5">
    <source>
        <dbReference type="ARBA" id="ARBA00022448"/>
    </source>
</evidence>
<dbReference type="SUPFAM" id="SSF53300">
    <property type="entry name" value="vWA-like"/>
    <property type="match status" value="1"/>
</dbReference>
<dbReference type="InterPro" id="IPR036180">
    <property type="entry name" value="Gelsolin-like_dom_sf"/>
</dbReference>
<dbReference type="EMBL" id="VTPC01000942">
    <property type="protein sequence ID" value="KAF2903746.1"/>
    <property type="molecule type" value="Genomic_DNA"/>
</dbReference>
<comment type="caution">
    <text evidence="19">The sequence shown here is derived from an EMBL/GenBank/DDBJ whole genome shotgun (WGS) entry which is preliminary data.</text>
</comment>
<dbReference type="Gene3D" id="2.60.40.1670">
    <property type="entry name" value="beta-sandwich domain of Sec23/24"/>
    <property type="match status" value="1"/>
</dbReference>
<dbReference type="Gene3D" id="2.30.30.380">
    <property type="entry name" value="Zn-finger domain of Sec23/24"/>
    <property type="match status" value="1"/>
</dbReference>
<dbReference type="InterPro" id="IPR012990">
    <property type="entry name" value="Beta-sandwich_Sec23_24"/>
</dbReference>
<dbReference type="CDD" id="cd01479">
    <property type="entry name" value="Sec24-like"/>
    <property type="match status" value="1"/>
</dbReference>
<evidence type="ECO:0000259" key="16">
    <source>
        <dbReference type="Pfam" id="PF04811"/>
    </source>
</evidence>
<dbReference type="Pfam" id="PF08033">
    <property type="entry name" value="Sec23_BS"/>
    <property type="match status" value="1"/>
</dbReference>
<dbReference type="InterPro" id="IPR036465">
    <property type="entry name" value="vWFA_dom_sf"/>
</dbReference>
<dbReference type="GO" id="GO:0005789">
    <property type="term" value="C:endoplasmic reticulum membrane"/>
    <property type="evidence" value="ECO:0007669"/>
    <property type="project" value="UniProtKB-SubCell"/>
</dbReference>
<accession>A0A8K0DGG1</accession>
<evidence type="ECO:0000256" key="7">
    <source>
        <dbReference type="ARBA" id="ARBA00022824"/>
    </source>
</evidence>
<feature type="region of interest" description="Disordered" evidence="13">
    <location>
        <begin position="94"/>
        <end position="133"/>
    </location>
</feature>
<evidence type="ECO:0008006" key="21">
    <source>
        <dbReference type="Google" id="ProtNLM"/>
    </source>
</evidence>
<keyword evidence="10" id="KW-0333">Golgi apparatus</keyword>
<keyword evidence="9" id="KW-0653">Protein transport</keyword>
<dbReference type="InterPro" id="IPR006896">
    <property type="entry name" value="Sec23/24_trunk_dom"/>
</dbReference>
<feature type="compositionally biased region" description="Polar residues" evidence="13">
    <location>
        <begin position="422"/>
        <end position="431"/>
    </location>
</feature>